<dbReference type="Pfam" id="PF13359">
    <property type="entry name" value="DDE_Tnp_4"/>
    <property type="match status" value="1"/>
</dbReference>
<reference evidence="9" key="1">
    <citation type="journal article" date="2010" name="Science">
        <title>The genome of the Western clawed frog Xenopus tropicalis.</title>
        <authorList>
            <person name="Hellsten U."/>
            <person name="Harland R.M."/>
            <person name="Gilchrist M.J."/>
            <person name="Hendrix D."/>
            <person name="Jurka J."/>
            <person name="Kapitonov V."/>
            <person name="Ovcharenko I."/>
            <person name="Putnam N.H."/>
            <person name="Shu S."/>
            <person name="Taher L."/>
            <person name="Blitz I.L."/>
            <person name="Blumberg B."/>
            <person name="Dichmann D.S."/>
            <person name="Dubchak I."/>
            <person name="Amaya E."/>
            <person name="Detter J.C."/>
            <person name="Fletcher R."/>
            <person name="Gerhard D.S."/>
            <person name="Goodstein D."/>
            <person name="Graves T."/>
            <person name="Grigoriev I.V."/>
            <person name="Grimwood J."/>
            <person name="Kawashima T."/>
            <person name="Lindquist E."/>
            <person name="Lucas S.M."/>
            <person name="Mead P.E."/>
            <person name="Mitros T."/>
            <person name="Ogino H."/>
            <person name="Ohta Y."/>
            <person name="Poliakov A.V."/>
            <person name="Pollet N."/>
            <person name="Robert J."/>
            <person name="Salamov A."/>
            <person name="Sater A.K."/>
            <person name="Schmutz J."/>
            <person name="Terry A."/>
            <person name="Vize P.D."/>
            <person name="Warren W.C."/>
            <person name="Wells D."/>
            <person name="Wills A."/>
            <person name="Wilson R.K."/>
            <person name="Zimmerman L.B."/>
            <person name="Zorn A.M."/>
            <person name="Grainger R."/>
            <person name="Grammer T."/>
            <person name="Khokha M.K."/>
            <person name="Richardson P.M."/>
            <person name="Rokhsar D.S."/>
        </authorList>
    </citation>
    <scope>NUCLEOTIDE SEQUENCE [LARGE SCALE GENOMIC DNA]</scope>
    <source>
        <strain evidence="9">Nigerian</strain>
    </source>
</reference>
<evidence type="ECO:0000256" key="2">
    <source>
        <dbReference type="ARBA" id="ARBA00004123"/>
    </source>
</evidence>
<dbReference type="GeneTree" id="ENSGT00940000164115"/>
<evidence type="ECO:0000259" key="8">
    <source>
        <dbReference type="Pfam" id="PF13359"/>
    </source>
</evidence>
<comment type="similarity">
    <text evidence="3">Belongs to the HARBI1 family.</text>
</comment>
<feature type="domain" description="DDE Tnp4" evidence="8">
    <location>
        <begin position="167"/>
        <end position="332"/>
    </location>
</feature>
<dbReference type="AlphaFoldDB" id="A0A803K7W3"/>
<dbReference type="PANTHER" id="PTHR22930:SF269">
    <property type="entry name" value="NUCLEASE HARBI1-LIKE PROTEIN"/>
    <property type="match status" value="1"/>
</dbReference>
<evidence type="ECO:0000256" key="7">
    <source>
        <dbReference type="ARBA" id="ARBA00023242"/>
    </source>
</evidence>
<comment type="subcellular location">
    <subcellularLocation>
        <location evidence="2">Nucleus</location>
    </subcellularLocation>
</comment>
<evidence type="ECO:0000256" key="5">
    <source>
        <dbReference type="ARBA" id="ARBA00022723"/>
    </source>
</evidence>
<proteinExistence type="inferred from homology"/>
<dbReference type="GO" id="GO:0046872">
    <property type="term" value="F:metal ion binding"/>
    <property type="evidence" value="ECO:0007669"/>
    <property type="project" value="UniProtKB-KW"/>
</dbReference>
<dbReference type="GO" id="GO:0005634">
    <property type="term" value="C:nucleus"/>
    <property type="evidence" value="ECO:0007669"/>
    <property type="project" value="UniProtKB-SubCell"/>
</dbReference>
<evidence type="ECO:0000256" key="6">
    <source>
        <dbReference type="ARBA" id="ARBA00022801"/>
    </source>
</evidence>
<dbReference type="PANTHER" id="PTHR22930">
    <property type="match status" value="1"/>
</dbReference>
<keyword evidence="6" id="KW-0378">Hydrolase</keyword>
<protein>
    <recommendedName>
        <fullName evidence="8">DDE Tnp4 domain-containing protein</fullName>
    </recommendedName>
</protein>
<evidence type="ECO:0000256" key="3">
    <source>
        <dbReference type="ARBA" id="ARBA00006958"/>
    </source>
</evidence>
<evidence type="ECO:0000256" key="4">
    <source>
        <dbReference type="ARBA" id="ARBA00022722"/>
    </source>
</evidence>
<evidence type="ECO:0000313" key="9">
    <source>
        <dbReference type="Ensembl" id="ENSXETP00000116461"/>
    </source>
</evidence>
<keyword evidence="7" id="KW-0539">Nucleus</keyword>
<dbReference type="InterPro" id="IPR045249">
    <property type="entry name" value="HARBI1-like"/>
</dbReference>
<keyword evidence="4" id="KW-0540">Nuclease</keyword>
<sequence>AANKTICVCQHLIYRGGRAASRKFWVHPLTALHVPKGNFSVLYHELRRHPEKFSNYLRMSIATYDALLHLVGPCVTHNDTIMRRAVSAEERLCITIRYLATGQSFSALYYQFLVGRSTISCIVRETCTVIWEQLQPNVMPQPTEKSWLHIAEEYYGKTNFPNCLGALDGKHVRMIMPPNSGSKYWNYKKFFSLVLLAVVDANYCFTIIDVGAYGSSGDANAFKNSIFYKKLNAGRLQLPQPRPLPRTDGPPLPFVFIGDEAFGLSEHLMRPYPSNQRSIEKRVFNYRLSRARRMVECTFGIMSNKWRVFHSPIHLEPDFVEIIIKACCALHNFVRVRDGYQFEDTLSDLMQDVPWPTVRGPSHGIQVRDKFSNYFMSPDGAIPWQLSRI</sequence>
<evidence type="ECO:0000256" key="1">
    <source>
        <dbReference type="ARBA" id="ARBA00001968"/>
    </source>
</evidence>
<comment type="cofactor">
    <cofactor evidence="1">
        <name>a divalent metal cation</name>
        <dbReference type="ChEBI" id="CHEBI:60240"/>
    </cofactor>
</comment>
<dbReference type="GO" id="GO:0004518">
    <property type="term" value="F:nuclease activity"/>
    <property type="evidence" value="ECO:0007669"/>
    <property type="project" value="UniProtKB-KW"/>
</dbReference>
<dbReference type="InParanoid" id="A0A803K7W3"/>
<accession>A0A803K7W3</accession>
<keyword evidence="5" id="KW-0479">Metal-binding</keyword>
<dbReference type="Ensembl" id="ENSXETT00000117878">
    <property type="protein sequence ID" value="ENSXETP00000116461"/>
    <property type="gene ID" value="ENSXETG00000044768"/>
</dbReference>
<name>A0A803K7W3_XENTR</name>
<dbReference type="GO" id="GO:0016787">
    <property type="term" value="F:hydrolase activity"/>
    <property type="evidence" value="ECO:0007669"/>
    <property type="project" value="UniProtKB-KW"/>
</dbReference>
<dbReference type="InterPro" id="IPR027806">
    <property type="entry name" value="HARBI1_dom"/>
</dbReference>
<reference evidence="9" key="2">
    <citation type="submission" date="2021-03" db="UniProtKB">
        <authorList>
            <consortium name="Ensembl"/>
        </authorList>
    </citation>
    <scope>IDENTIFICATION</scope>
</reference>
<organism evidence="9">
    <name type="scientific">Xenopus tropicalis</name>
    <name type="common">Western clawed frog</name>
    <name type="synonym">Silurana tropicalis</name>
    <dbReference type="NCBI Taxonomy" id="8364"/>
    <lineage>
        <taxon>Eukaryota</taxon>
        <taxon>Metazoa</taxon>
        <taxon>Chordata</taxon>
        <taxon>Craniata</taxon>
        <taxon>Vertebrata</taxon>
        <taxon>Euteleostomi</taxon>
        <taxon>Amphibia</taxon>
        <taxon>Batrachia</taxon>
        <taxon>Anura</taxon>
        <taxon>Pipoidea</taxon>
        <taxon>Pipidae</taxon>
        <taxon>Xenopodinae</taxon>
        <taxon>Xenopus</taxon>
        <taxon>Silurana</taxon>
    </lineage>
</organism>